<accession>A0AAV9KXA5</accession>
<feature type="transmembrane region" description="Helical" evidence="1">
    <location>
        <begin position="20"/>
        <end position="37"/>
    </location>
</feature>
<dbReference type="EMBL" id="JAWPEI010000008">
    <property type="protein sequence ID" value="KAK4717999.1"/>
    <property type="molecule type" value="Genomic_DNA"/>
</dbReference>
<evidence type="ECO:0000313" key="3">
    <source>
        <dbReference type="Proteomes" id="UP001311915"/>
    </source>
</evidence>
<sequence length="82" mass="9571">MDQDYGPWSNLLVAPATSEILHFGLSSILGVIHSVPINTRSRRFRLEVYFGLFFVRVNRVVVIEYTYTTYTFICRRKILISL</sequence>
<name>A0AAV9KXA5_9SOLN</name>
<organism evidence="2 3">
    <name type="scientific">Solanum pinnatisectum</name>
    <name type="common">tansyleaf nightshade</name>
    <dbReference type="NCBI Taxonomy" id="50273"/>
    <lineage>
        <taxon>Eukaryota</taxon>
        <taxon>Viridiplantae</taxon>
        <taxon>Streptophyta</taxon>
        <taxon>Embryophyta</taxon>
        <taxon>Tracheophyta</taxon>
        <taxon>Spermatophyta</taxon>
        <taxon>Magnoliopsida</taxon>
        <taxon>eudicotyledons</taxon>
        <taxon>Gunneridae</taxon>
        <taxon>Pentapetalae</taxon>
        <taxon>asterids</taxon>
        <taxon>lamiids</taxon>
        <taxon>Solanales</taxon>
        <taxon>Solanaceae</taxon>
        <taxon>Solanoideae</taxon>
        <taxon>Solaneae</taxon>
        <taxon>Solanum</taxon>
    </lineage>
</organism>
<proteinExistence type="predicted"/>
<gene>
    <name evidence="2" type="ORF">R3W88_016337</name>
</gene>
<dbReference type="AlphaFoldDB" id="A0AAV9KXA5"/>
<evidence type="ECO:0000313" key="2">
    <source>
        <dbReference type="EMBL" id="KAK4717999.1"/>
    </source>
</evidence>
<reference evidence="2 3" key="1">
    <citation type="submission" date="2023-10" db="EMBL/GenBank/DDBJ databases">
        <title>Genome-Wide Identification Analysis in wild type Solanum Pinnatisectum Reveals Some Genes Defensing Phytophthora Infestans.</title>
        <authorList>
            <person name="Sun C."/>
        </authorList>
    </citation>
    <scope>NUCLEOTIDE SEQUENCE [LARGE SCALE GENOMIC DNA]</scope>
    <source>
        <strain evidence="2">LQN</strain>
        <tissue evidence="2">Leaf</tissue>
    </source>
</reference>
<evidence type="ECO:0000256" key="1">
    <source>
        <dbReference type="SAM" id="Phobius"/>
    </source>
</evidence>
<keyword evidence="1" id="KW-0472">Membrane</keyword>
<comment type="caution">
    <text evidence="2">The sequence shown here is derived from an EMBL/GenBank/DDBJ whole genome shotgun (WGS) entry which is preliminary data.</text>
</comment>
<protein>
    <submittedName>
        <fullName evidence="2">Uncharacterized protein</fullName>
    </submittedName>
</protein>
<keyword evidence="3" id="KW-1185">Reference proteome</keyword>
<dbReference type="Proteomes" id="UP001311915">
    <property type="component" value="Unassembled WGS sequence"/>
</dbReference>
<keyword evidence="1" id="KW-1133">Transmembrane helix</keyword>
<keyword evidence="1" id="KW-0812">Transmembrane</keyword>